<evidence type="ECO:0000256" key="1">
    <source>
        <dbReference type="SAM" id="Phobius"/>
    </source>
</evidence>
<dbReference type="InParanoid" id="G0MDI4"/>
<evidence type="ECO:0000313" key="4">
    <source>
        <dbReference type="Proteomes" id="UP000008068"/>
    </source>
</evidence>
<evidence type="ECO:0000256" key="2">
    <source>
        <dbReference type="SAM" id="SignalP"/>
    </source>
</evidence>
<name>G0MDI4_CAEBE</name>
<accession>G0MDI4</accession>
<dbReference type="AlphaFoldDB" id="G0MDI4"/>
<keyword evidence="1" id="KW-0472">Membrane</keyword>
<feature type="signal peptide" evidence="2">
    <location>
        <begin position="1"/>
        <end position="29"/>
    </location>
</feature>
<gene>
    <name evidence="3" type="ORF">CAEBREN_11687</name>
</gene>
<dbReference type="Proteomes" id="UP000008068">
    <property type="component" value="Unassembled WGS sequence"/>
</dbReference>
<proteinExistence type="predicted"/>
<dbReference type="HOGENOM" id="CLU_2075221_0_0_1"/>
<protein>
    <submittedName>
        <fullName evidence="3">Uncharacterized protein</fullName>
    </submittedName>
</protein>
<feature type="transmembrane region" description="Helical" evidence="1">
    <location>
        <begin position="73"/>
        <end position="99"/>
    </location>
</feature>
<keyword evidence="1" id="KW-0812">Transmembrane</keyword>
<keyword evidence="4" id="KW-1185">Reference proteome</keyword>
<evidence type="ECO:0000313" key="3">
    <source>
        <dbReference type="EMBL" id="EGT49382.1"/>
    </source>
</evidence>
<sequence>MNNLVSKGLPIDGELLLLLLLSKFSVVEQDDYNNMKPNDRKELETQLDEICVGYLETPNYKSGAKKKEMIHKIWFYIIITAAGFLLINILSVIFLSCYFMRKKKNIRQSGGLDKEIEM</sequence>
<feature type="chain" id="PRO_5003403341" evidence="2">
    <location>
        <begin position="30"/>
        <end position="118"/>
    </location>
</feature>
<reference evidence="4" key="1">
    <citation type="submission" date="2011-07" db="EMBL/GenBank/DDBJ databases">
        <authorList>
            <consortium name="Caenorhabditis brenneri Sequencing and Analysis Consortium"/>
            <person name="Wilson R.K."/>
        </authorList>
    </citation>
    <scope>NUCLEOTIDE SEQUENCE [LARGE SCALE GENOMIC DNA]</scope>
    <source>
        <strain evidence="4">PB2801</strain>
    </source>
</reference>
<keyword evidence="1" id="KW-1133">Transmembrane helix</keyword>
<dbReference type="EMBL" id="GL379790">
    <property type="protein sequence ID" value="EGT49382.1"/>
    <property type="molecule type" value="Genomic_DNA"/>
</dbReference>
<organism evidence="4">
    <name type="scientific">Caenorhabditis brenneri</name>
    <name type="common">Nematode worm</name>
    <dbReference type="NCBI Taxonomy" id="135651"/>
    <lineage>
        <taxon>Eukaryota</taxon>
        <taxon>Metazoa</taxon>
        <taxon>Ecdysozoa</taxon>
        <taxon>Nematoda</taxon>
        <taxon>Chromadorea</taxon>
        <taxon>Rhabditida</taxon>
        <taxon>Rhabditina</taxon>
        <taxon>Rhabditomorpha</taxon>
        <taxon>Rhabditoidea</taxon>
        <taxon>Rhabditidae</taxon>
        <taxon>Peloderinae</taxon>
        <taxon>Caenorhabditis</taxon>
    </lineage>
</organism>
<keyword evidence="2" id="KW-0732">Signal</keyword>